<evidence type="ECO:0000313" key="2">
    <source>
        <dbReference type="Proteomes" id="UP000004509"/>
    </source>
</evidence>
<comment type="caution">
    <text evidence="1">The sequence shown here is derived from an EMBL/GenBank/DDBJ whole genome shotgun (WGS) entry which is preliminary data.</text>
</comment>
<dbReference type="Proteomes" id="UP000004509">
    <property type="component" value="Unassembled WGS sequence"/>
</dbReference>
<evidence type="ECO:0000313" key="1">
    <source>
        <dbReference type="EMBL" id="EEV20474.1"/>
    </source>
</evidence>
<gene>
    <name evidence="1" type="ORF">TREVI0001_0296</name>
</gene>
<sequence length="177" mass="20635">MDWEVIMEFYEALIGEDNNQKNIFSDLIGAWEIEWVDGKGTENERHVIGEWIFTKILNGDGIQDVFICPSRQERISNPQPDAEYGTTIRVYNPKKKKWDVCYTCLGKMIYLEAEKQADKIILTNLSNDNGLNLWIFDDISTSQFHWENKTSFDQGKTWVTNGEVFAKKKIKNTELEI</sequence>
<name>C8PPZ2_9SPIR</name>
<proteinExistence type="predicted"/>
<dbReference type="STRING" id="596324.TREVI0001_0296"/>
<dbReference type="AlphaFoldDB" id="C8PPZ2"/>
<reference evidence="1 2" key="1">
    <citation type="submission" date="2009-07" db="EMBL/GenBank/DDBJ databases">
        <authorList>
            <person name="Madupu R."/>
            <person name="Sebastian Y."/>
            <person name="Durkin A.S."/>
            <person name="Torralba M."/>
            <person name="Methe B."/>
            <person name="Sutton G.G."/>
            <person name="Strausberg R.L."/>
            <person name="Nelson K.E."/>
        </authorList>
    </citation>
    <scope>NUCLEOTIDE SEQUENCE [LARGE SCALE GENOMIC DNA]</scope>
    <source>
        <strain evidence="1 2">ATCC 35580</strain>
    </source>
</reference>
<dbReference type="eggNOG" id="COG3554">
    <property type="taxonomic scope" value="Bacteria"/>
</dbReference>
<accession>C8PPZ2</accession>
<protein>
    <submittedName>
        <fullName evidence="1">Uncharacterized protein</fullName>
    </submittedName>
</protein>
<organism evidence="1 2">
    <name type="scientific">Treponema vincentii ATCC 35580</name>
    <dbReference type="NCBI Taxonomy" id="596324"/>
    <lineage>
        <taxon>Bacteria</taxon>
        <taxon>Pseudomonadati</taxon>
        <taxon>Spirochaetota</taxon>
        <taxon>Spirochaetia</taxon>
        <taxon>Spirochaetales</taxon>
        <taxon>Treponemataceae</taxon>
        <taxon>Treponema</taxon>
    </lineage>
</organism>
<dbReference type="EMBL" id="ACYH01000032">
    <property type="protein sequence ID" value="EEV20474.1"/>
    <property type="molecule type" value="Genomic_DNA"/>
</dbReference>